<name>A0A074WYX6_AURPU</name>
<dbReference type="FunFam" id="3.40.50.12780:FF:000014">
    <property type="entry name" value="Nonribosomal peptide synthetase 1"/>
    <property type="match status" value="1"/>
</dbReference>
<evidence type="ECO:0000256" key="2">
    <source>
        <dbReference type="ARBA" id="ARBA00022553"/>
    </source>
</evidence>
<dbReference type="InterPro" id="IPR042099">
    <property type="entry name" value="ANL_N_sf"/>
</dbReference>
<accession>A0A074WYX6</accession>
<dbReference type="PROSITE" id="PS00455">
    <property type="entry name" value="AMP_BINDING"/>
    <property type="match status" value="1"/>
</dbReference>
<evidence type="ECO:0000313" key="6">
    <source>
        <dbReference type="EMBL" id="KEQ78403.1"/>
    </source>
</evidence>
<dbReference type="InterPro" id="IPR023213">
    <property type="entry name" value="CAT-like_dom_sf"/>
</dbReference>
<dbReference type="InterPro" id="IPR020845">
    <property type="entry name" value="AMP-binding_CS"/>
</dbReference>
<feature type="region of interest" description="Disordered" evidence="4">
    <location>
        <begin position="1101"/>
        <end position="1120"/>
    </location>
</feature>
<dbReference type="RefSeq" id="XP_029754590.1">
    <property type="nucleotide sequence ID" value="XM_029901556.1"/>
</dbReference>
<proteinExistence type="predicted"/>
<dbReference type="Proteomes" id="UP000030706">
    <property type="component" value="Unassembled WGS sequence"/>
</dbReference>
<dbReference type="CDD" id="cd05918">
    <property type="entry name" value="A_NRPS_SidN3_like"/>
    <property type="match status" value="1"/>
</dbReference>
<dbReference type="FunFam" id="3.30.300.30:FF:000015">
    <property type="entry name" value="Nonribosomal peptide synthase SidD"/>
    <property type="match status" value="1"/>
</dbReference>
<evidence type="ECO:0000256" key="4">
    <source>
        <dbReference type="SAM" id="MobiDB-lite"/>
    </source>
</evidence>
<evidence type="ECO:0000256" key="1">
    <source>
        <dbReference type="ARBA" id="ARBA00022450"/>
    </source>
</evidence>
<dbReference type="Pfam" id="PF00550">
    <property type="entry name" value="PP-binding"/>
    <property type="match status" value="1"/>
</dbReference>
<dbReference type="PANTHER" id="PTHR45527">
    <property type="entry name" value="NONRIBOSOMAL PEPTIDE SYNTHETASE"/>
    <property type="match status" value="1"/>
</dbReference>
<dbReference type="HOGENOM" id="CLU_000022_60_3_1"/>
<dbReference type="GeneID" id="40743862"/>
<keyword evidence="3" id="KW-0436">Ligase</keyword>
<feature type="compositionally biased region" description="Polar residues" evidence="4">
    <location>
        <begin position="1104"/>
        <end position="1120"/>
    </location>
</feature>
<dbReference type="STRING" id="1043002.A0A074WYX6"/>
<feature type="non-terminal residue" evidence="6">
    <location>
        <position position="1"/>
    </location>
</feature>
<dbReference type="InterPro" id="IPR010071">
    <property type="entry name" value="AA_adenyl_dom"/>
</dbReference>
<dbReference type="EMBL" id="KL585026">
    <property type="protein sequence ID" value="KEQ78403.1"/>
    <property type="molecule type" value="Genomic_DNA"/>
</dbReference>
<keyword evidence="7" id="KW-1185">Reference proteome</keyword>
<dbReference type="Pfam" id="PF00501">
    <property type="entry name" value="AMP-binding"/>
    <property type="match status" value="1"/>
</dbReference>
<evidence type="ECO:0000256" key="3">
    <source>
        <dbReference type="ARBA" id="ARBA00022598"/>
    </source>
</evidence>
<dbReference type="InterPro" id="IPR036736">
    <property type="entry name" value="ACP-like_sf"/>
</dbReference>
<dbReference type="GO" id="GO:0043041">
    <property type="term" value="P:amino acid activation for nonribosomal peptide biosynthetic process"/>
    <property type="evidence" value="ECO:0007669"/>
    <property type="project" value="TreeGrafter"/>
</dbReference>
<dbReference type="Pfam" id="PF00668">
    <property type="entry name" value="Condensation"/>
    <property type="match status" value="1"/>
</dbReference>
<dbReference type="SUPFAM" id="SSF52777">
    <property type="entry name" value="CoA-dependent acyltransferases"/>
    <property type="match status" value="2"/>
</dbReference>
<dbReference type="PROSITE" id="PS50075">
    <property type="entry name" value="CARRIER"/>
    <property type="match status" value="1"/>
</dbReference>
<dbReference type="SUPFAM" id="SSF47336">
    <property type="entry name" value="ACP-like"/>
    <property type="match status" value="1"/>
</dbReference>
<dbReference type="Gene3D" id="3.40.50.12780">
    <property type="entry name" value="N-terminal domain of ligase-like"/>
    <property type="match status" value="1"/>
</dbReference>
<keyword evidence="1" id="KW-0596">Phosphopantetheine</keyword>
<dbReference type="InterPro" id="IPR020806">
    <property type="entry name" value="PKS_PP-bd"/>
</dbReference>
<dbReference type="Gene3D" id="3.30.559.10">
    <property type="entry name" value="Chloramphenicol acetyltransferase-like domain"/>
    <property type="match status" value="1"/>
</dbReference>
<dbReference type="GO" id="GO:0016874">
    <property type="term" value="F:ligase activity"/>
    <property type="evidence" value="ECO:0007669"/>
    <property type="project" value="UniProtKB-KW"/>
</dbReference>
<evidence type="ECO:0000313" key="7">
    <source>
        <dbReference type="Proteomes" id="UP000030706"/>
    </source>
</evidence>
<sequence length="1208" mass="134672">LEMLSSQDLETIWGWNSLVPPSIHGNVHGAIEINVQKTPWAPAVCAWDGQFTYEDIWELSDRLFHRLAQYGCEPGQIVPICFEKTKWTIVAILAVLKTGAAFVLLDPSLPRSRLRLITEKISASVLLSSLQTASLGKSLLENTIILDPTVLLGAELGPNCISSGSHQCDRLYVSFTSGSSGNPKGVVITHANYCAAMWYRIKALSLGPHSRVFNFASYGFDVGIEDMLATLMAGGCVCVPSEDERMNDILGAINRLEANSADLTPSMMHLLSPEAVPSLRVLKLAGESLTSANVLKWADRTTLFNAYGPTECTVYCTVNRVTSLETEPSNIGRGLGASTWIVDPDNHNRLTAVGETGELLIEGPLVSPGYLGEDEMTAVAFIHDPIWLTRGFGTHKGRRGRLYKTGDLVAYDKDGTIKFKGRKDTQIKIRGQRVELGEIEHHLLEHLPRGVQVVVEAIQPLDNSSSPTIAAFLLIPGSERADDILCDTIPEPLKAEILALKPRLSATMPDYMLPTAYIPVARFPTTASWKTDRKELRKIGSALSRREISAFVAYRDVIDSERLFNEDAIRGMWAELLRVEPRDIERTDDFFWLGATSITAMQLTVMARKQGIPLTVAQVLRHPRLIDLARITVDIPPAIPTRYDPFSSVNISNIDRHLENHVLPALAIDRADLEDLAEATDYQVAKLSTGLTSTRGTTNYIILDFQEPVSHDRLEAACMKVVTHIPVLRTVFLVHQRRVLQATTKHFRGSFACRRVLSSLEATTNEVIELDMHHEVDPGRNMVKFWFLGGNGRTRRIILRLSQAYYDGPTLIKIVKTLRAAYLNERLPPVINFTEYMYWMRRENLSNEAEQYWRQLLAGSVVTKMVNYSKPSYKNVLDGAVNQIVQTSHFQGCGLTMGTVIKAAWALVLRELSGKSDVVYGFTTWGRNAPFPTISDVVGPCLDTMPTRVKFRTNMTPAELMASVQEQTIAALPFENFGYQKLVERCTSWPRWERLSSIVMYQNLGEDVDQMSLGDNMILSRRAVRPPSDRADIAVYTKPHDLGTFIEINSCNTSLPPHYARLLLQRMCHFIEYLTANHGANSSLPPIVHADRPAIPFVLETSKTENQSPPARSSNTQESSSHVMKLVIEAWKSIIACSDEETRAYEAKDVPFYDIWGTLTAAWGFADFYRRAGYVTSMEAMIDNPTIASQAAVLFSSSYDAECLLPWS</sequence>
<dbReference type="GO" id="GO:0031177">
    <property type="term" value="F:phosphopantetheine binding"/>
    <property type="evidence" value="ECO:0007669"/>
    <property type="project" value="InterPro"/>
</dbReference>
<keyword evidence="2" id="KW-0597">Phosphoprotein</keyword>
<dbReference type="GO" id="GO:0005737">
    <property type="term" value="C:cytoplasm"/>
    <property type="evidence" value="ECO:0007669"/>
    <property type="project" value="TreeGrafter"/>
</dbReference>
<dbReference type="GO" id="GO:0044550">
    <property type="term" value="P:secondary metabolite biosynthetic process"/>
    <property type="evidence" value="ECO:0007669"/>
    <property type="project" value="TreeGrafter"/>
</dbReference>
<gene>
    <name evidence="6" type="ORF">M438DRAFT_285791</name>
</gene>
<dbReference type="InterPro" id="IPR009081">
    <property type="entry name" value="PP-bd_ACP"/>
</dbReference>
<dbReference type="SUPFAM" id="SSF56801">
    <property type="entry name" value="Acetyl-CoA synthetase-like"/>
    <property type="match status" value="1"/>
</dbReference>
<dbReference type="Gene3D" id="3.30.559.30">
    <property type="entry name" value="Nonribosomal peptide synthetase, condensation domain"/>
    <property type="match status" value="1"/>
</dbReference>
<organism evidence="6 7">
    <name type="scientific">Aureobasidium pullulans EXF-150</name>
    <dbReference type="NCBI Taxonomy" id="1043002"/>
    <lineage>
        <taxon>Eukaryota</taxon>
        <taxon>Fungi</taxon>
        <taxon>Dikarya</taxon>
        <taxon>Ascomycota</taxon>
        <taxon>Pezizomycotina</taxon>
        <taxon>Dothideomycetes</taxon>
        <taxon>Dothideomycetidae</taxon>
        <taxon>Dothideales</taxon>
        <taxon>Saccotheciaceae</taxon>
        <taxon>Aureobasidium</taxon>
    </lineage>
</organism>
<dbReference type="InterPro" id="IPR001242">
    <property type="entry name" value="Condensation_dom"/>
</dbReference>
<dbReference type="Gene3D" id="1.10.1200.10">
    <property type="entry name" value="ACP-like"/>
    <property type="match status" value="1"/>
</dbReference>
<reference evidence="6 7" key="1">
    <citation type="journal article" date="2014" name="BMC Genomics">
        <title>Genome sequencing of four Aureobasidium pullulans varieties: biotechnological potential, stress tolerance, and description of new species.</title>
        <authorList>
            <person name="Gostin Ar C."/>
            <person name="Ohm R.A."/>
            <person name="Kogej T."/>
            <person name="Sonjak S."/>
            <person name="Turk M."/>
            <person name="Zajc J."/>
            <person name="Zalar P."/>
            <person name="Grube M."/>
            <person name="Sun H."/>
            <person name="Han J."/>
            <person name="Sharma A."/>
            <person name="Chiniquy J."/>
            <person name="Ngan C.Y."/>
            <person name="Lipzen A."/>
            <person name="Barry K."/>
            <person name="Grigoriev I.V."/>
            <person name="Gunde-Cimerman N."/>
        </authorList>
    </citation>
    <scope>NUCLEOTIDE SEQUENCE [LARGE SCALE GENOMIC DNA]</scope>
    <source>
        <strain evidence="6 7">EXF-150</strain>
    </source>
</reference>
<feature type="domain" description="Carrier" evidence="5">
    <location>
        <begin position="560"/>
        <end position="636"/>
    </location>
</feature>
<dbReference type="InterPro" id="IPR000873">
    <property type="entry name" value="AMP-dep_synth/lig_dom"/>
</dbReference>
<dbReference type="AlphaFoldDB" id="A0A074WYX6"/>
<dbReference type="SMART" id="SM00823">
    <property type="entry name" value="PKS_PP"/>
    <property type="match status" value="1"/>
</dbReference>
<dbReference type="NCBIfam" id="TIGR01733">
    <property type="entry name" value="AA-adenyl-dom"/>
    <property type="match status" value="1"/>
</dbReference>
<dbReference type="Gene3D" id="3.30.300.30">
    <property type="match status" value="1"/>
</dbReference>
<evidence type="ECO:0000259" key="5">
    <source>
        <dbReference type="PROSITE" id="PS50075"/>
    </source>
</evidence>
<dbReference type="OrthoDB" id="416786at2759"/>
<dbReference type="InterPro" id="IPR045851">
    <property type="entry name" value="AMP-bd_C_sf"/>
</dbReference>
<dbReference type="PANTHER" id="PTHR45527:SF16">
    <property type="entry name" value="NONRIBOSOMAL PEPTIDE SYNTHASE ATNA-RELATED"/>
    <property type="match status" value="1"/>
</dbReference>
<protein>
    <submittedName>
        <fullName evidence="6">Amino acid adenylation</fullName>
    </submittedName>
</protein>